<dbReference type="InterPro" id="IPR007433">
    <property type="entry name" value="DUF481"/>
</dbReference>
<reference evidence="1 2" key="1">
    <citation type="journal article" date="2012" name="J. Bacteriol.">
        <title>Complete genome sequences of Methylophaga sp. strain JAM1 and Methylophaga sp. strain JAM7.</title>
        <authorList>
            <person name="Villeneuve C."/>
            <person name="Martineau C."/>
            <person name="Mauffrey F."/>
            <person name="Villemur R."/>
        </authorList>
    </citation>
    <scope>NUCLEOTIDE SEQUENCE [LARGE SCALE GENOMIC DNA]</scope>
    <source>
        <strain evidence="1 2">JAM1</strain>
    </source>
</reference>
<dbReference type="RefSeq" id="WP_014707100.1">
    <property type="nucleotide sequence ID" value="NC_017857.3"/>
</dbReference>
<dbReference type="STRING" id="754476.Q7A_1914"/>
<dbReference type="eggNOG" id="COG3137">
    <property type="taxonomic scope" value="Bacteria"/>
</dbReference>
<dbReference type="HOGENOM" id="CLU_929750_0_0_6"/>
<name>I1XK12_METNJ</name>
<dbReference type="Pfam" id="PF04338">
    <property type="entry name" value="DUF481"/>
    <property type="match status" value="1"/>
</dbReference>
<keyword evidence="2" id="KW-1185">Reference proteome</keyword>
<dbReference type="PATRIC" id="fig|754476.3.peg.1892"/>
<sequence>MFLKKIVFVCLLVPVLSHAAPVTLILTNGDRLQGDLLERNQESLTIKHQLLGEMIINTNTVSEIKTDYEALAQQTPTDDTPIIESVDLAEAEPEDKGLLGTGWLTNWERRFDLGLAGSRGKSDNSQVNVAFNADLATEETRINSRTAYYYAKSEEETSDNSFFTSINRDWLKPETPWFMFAGGRLDVDKFKDYDYRLNANAGYGYEFANTDDWLFVGRSGAGFNKTFGGEREEFTPEGLLGLETRWRINAAQRLALANTFYPSFDSFDAYRNVTTFDWILDLDERAGVALKVGMTNEYDSETEDEVSKHDFKYTLSLSWSL</sequence>
<dbReference type="AlphaFoldDB" id="I1XK12"/>
<dbReference type="Proteomes" id="UP000009144">
    <property type="component" value="Chromosome"/>
</dbReference>
<accession>I1XK12</accession>
<organism evidence="1 2">
    <name type="scientific">Methylophaga nitratireducenticrescens</name>
    <dbReference type="NCBI Taxonomy" id="754476"/>
    <lineage>
        <taxon>Bacteria</taxon>
        <taxon>Pseudomonadati</taxon>
        <taxon>Pseudomonadota</taxon>
        <taxon>Gammaproteobacteria</taxon>
        <taxon>Thiotrichales</taxon>
        <taxon>Piscirickettsiaceae</taxon>
        <taxon>Methylophaga</taxon>
    </lineage>
</organism>
<evidence type="ECO:0000313" key="1">
    <source>
        <dbReference type="EMBL" id="AFI84731.1"/>
    </source>
</evidence>
<proteinExistence type="predicted"/>
<reference evidence="1 2" key="2">
    <citation type="journal article" date="2013" name="Int. J. Syst. Evol. Microbiol.">
        <title>Methylophaga nitratireducenticrescens sp. nov. and Methylophaga frappieri sp. nov., isolated from the biofilm of the methanol-fed denitrification system treating the seawater at the Montreal Biodome.</title>
        <authorList>
            <person name="Villeneuve C."/>
            <person name="Martineau C."/>
            <person name="Mauffrey F."/>
            <person name="Villemur R."/>
        </authorList>
    </citation>
    <scope>NUCLEOTIDE SEQUENCE [LARGE SCALE GENOMIC DNA]</scope>
    <source>
        <strain evidence="1 2">JAM1</strain>
    </source>
</reference>
<protein>
    <submittedName>
        <fullName evidence="1">Salt-induced outer membrane protein</fullName>
    </submittedName>
</protein>
<evidence type="ECO:0000313" key="2">
    <source>
        <dbReference type="Proteomes" id="UP000009144"/>
    </source>
</evidence>
<dbReference type="KEGG" id="mej:Q7A_1914"/>
<dbReference type="EMBL" id="CP003390">
    <property type="protein sequence ID" value="AFI84731.1"/>
    <property type="molecule type" value="Genomic_DNA"/>
</dbReference>
<gene>
    <name evidence="1" type="ordered locus">Q7A_1914</name>
</gene>